<gene>
    <name evidence="2" type="ORF">JJB74_17495</name>
</gene>
<protein>
    <submittedName>
        <fullName evidence="2">DUF4405 domain-containing protein</fullName>
    </submittedName>
</protein>
<feature type="transmembrane region" description="Helical" evidence="1">
    <location>
        <begin position="123"/>
        <end position="145"/>
    </location>
</feature>
<dbReference type="EMBL" id="JAEPBG010000007">
    <property type="protein sequence ID" value="MBK4736420.1"/>
    <property type="molecule type" value="Genomic_DNA"/>
</dbReference>
<feature type="transmembrane region" description="Helical" evidence="1">
    <location>
        <begin position="21"/>
        <end position="43"/>
    </location>
</feature>
<sequence length="154" mass="17504">MKRRHEHPHVNLRMERWHRRSLYGVTLLLVVSGIAWLIAHFFLRRAGEFGETIHPLEPWSMKLHGAAVLAMLFFVGSMLNSHIRRAVRAGRNLAQGWSLLVSLAALTLSGYGLWYLAGEESRVVWSTTHWIIGLALPALLVWHIASGRKLRRGG</sequence>
<organism evidence="2 3">
    <name type="scientific">Noviherbaspirillum pedocola</name>
    <dbReference type="NCBI Taxonomy" id="2801341"/>
    <lineage>
        <taxon>Bacteria</taxon>
        <taxon>Pseudomonadati</taxon>
        <taxon>Pseudomonadota</taxon>
        <taxon>Betaproteobacteria</taxon>
        <taxon>Burkholderiales</taxon>
        <taxon>Oxalobacteraceae</taxon>
        <taxon>Noviherbaspirillum</taxon>
    </lineage>
</organism>
<keyword evidence="1" id="KW-0812">Transmembrane</keyword>
<proteinExistence type="predicted"/>
<dbReference type="AlphaFoldDB" id="A0A934W7I5"/>
<keyword evidence="1" id="KW-0472">Membrane</keyword>
<keyword evidence="3" id="KW-1185">Reference proteome</keyword>
<evidence type="ECO:0000256" key="1">
    <source>
        <dbReference type="SAM" id="Phobius"/>
    </source>
</evidence>
<evidence type="ECO:0000313" key="2">
    <source>
        <dbReference type="EMBL" id="MBK4736420.1"/>
    </source>
</evidence>
<reference evidence="2" key="1">
    <citation type="submission" date="2021-01" db="EMBL/GenBank/DDBJ databases">
        <title>Genome sequence of strain Noviherbaspirillum sp. DKR-6.</title>
        <authorList>
            <person name="Chaudhary D.K."/>
        </authorList>
    </citation>
    <scope>NUCLEOTIDE SEQUENCE</scope>
    <source>
        <strain evidence="2">DKR-6</strain>
    </source>
</reference>
<accession>A0A934W7I5</accession>
<dbReference type="RefSeq" id="WP_200593854.1">
    <property type="nucleotide sequence ID" value="NZ_JAEPBG010000007.1"/>
</dbReference>
<keyword evidence="1" id="KW-1133">Transmembrane helix</keyword>
<evidence type="ECO:0000313" key="3">
    <source>
        <dbReference type="Proteomes" id="UP000622890"/>
    </source>
</evidence>
<dbReference type="Proteomes" id="UP000622890">
    <property type="component" value="Unassembled WGS sequence"/>
</dbReference>
<feature type="transmembrane region" description="Helical" evidence="1">
    <location>
        <begin position="93"/>
        <end position="117"/>
    </location>
</feature>
<comment type="caution">
    <text evidence="2">The sequence shown here is derived from an EMBL/GenBank/DDBJ whole genome shotgun (WGS) entry which is preliminary data.</text>
</comment>
<feature type="transmembrane region" description="Helical" evidence="1">
    <location>
        <begin position="63"/>
        <end position="81"/>
    </location>
</feature>
<name>A0A934W7I5_9BURK</name>